<dbReference type="Pfam" id="PF22564">
    <property type="entry name" value="HAAS"/>
    <property type="match status" value="1"/>
</dbReference>
<accession>A0ABY5SA64</accession>
<dbReference type="Proteomes" id="UP001057877">
    <property type="component" value="Chromosome"/>
</dbReference>
<sequence>MIKEQYLQQLWKHLDKIPEPKRREIMFDYEDHFRIAAELGRSEEEAARELGDPQMIAREMLLGYRVEEAENSGGVVRLSKAVLATAGLGFFNLVFVLGPYIALLSVLLSLWVVSGACGILAIGAMYEGFFGDAVTRMQASFIAISAIGVGMLLGAGTHKLTRGVFKMTLKYLRFNTRVIMNKERN</sequence>
<gene>
    <name evidence="2" type="ORF">L1F29_02845</name>
</gene>
<keyword evidence="3" id="KW-1185">Reference proteome</keyword>
<dbReference type="EMBL" id="CP091430">
    <property type="protein sequence ID" value="UVI30832.1"/>
    <property type="molecule type" value="Genomic_DNA"/>
</dbReference>
<keyword evidence="1" id="KW-0472">Membrane</keyword>
<reference evidence="2" key="1">
    <citation type="submission" date="2022-01" db="EMBL/GenBank/DDBJ databases">
        <title>Paenibacillus spongiae sp. nov., isolated from marine sponge.</title>
        <authorList>
            <person name="Li Z."/>
            <person name="Zhang M."/>
        </authorList>
    </citation>
    <scope>NUCLEOTIDE SEQUENCE</scope>
    <source>
        <strain evidence="2">PHS-Z3</strain>
    </source>
</reference>
<keyword evidence="1" id="KW-1133">Transmembrane helix</keyword>
<organism evidence="2 3">
    <name type="scientific">Paenibacillus spongiae</name>
    <dbReference type="NCBI Taxonomy" id="2909671"/>
    <lineage>
        <taxon>Bacteria</taxon>
        <taxon>Bacillati</taxon>
        <taxon>Bacillota</taxon>
        <taxon>Bacilli</taxon>
        <taxon>Bacillales</taxon>
        <taxon>Paenibacillaceae</taxon>
        <taxon>Paenibacillus</taxon>
    </lineage>
</organism>
<feature type="transmembrane region" description="Helical" evidence="1">
    <location>
        <begin position="108"/>
        <end position="126"/>
    </location>
</feature>
<feature type="transmembrane region" description="Helical" evidence="1">
    <location>
        <begin position="138"/>
        <end position="157"/>
    </location>
</feature>
<dbReference type="RefSeq" id="WP_258386895.1">
    <property type="nucleotide sequence ID" value="NZ_CP091430.1"/>
</dbReference>
<evidence type="ECO:0000256" key="1">
    <source>
        <dbReference type="SAM" id="Phobius"/>
    </source>
</evidence>
<evidence type="ECO:0000313" key="3">
    <source>
        <dbReference type="Proteomes" id="UP001057877"/>
    </source>
</evidence>
<proteinExistence type="predicted"/>
<keyword evidence="1" id="KW-0812">Transmembrane</keyword>
<feature type="transmembrane region" description="Helical" evidence="1">
    <location>
        <begin position="81"/>
        <end position="102"/>
    </location>
</feature>
<evidence type="ECO:0000313" key="2">
    <source>
        <dbReference type="EMBL" id="UVI30832.1"/>
    </source>
</evidence>
<name>A0ABY5SA64_9BACL</name>
<protein>
    <submittedName>
        <fullName evidence="2">DUF1700 domain-containing protein</fullName>
    </submittedName>
</protein>